<comment type="subcellular location">
    <subcellularLocation>
        <location evidence="1">Nucleus</location>
    </subcellularLocation>
</comment>
<organism evidence="9 10">
    <name type="scientific">Caerostris darwini</name>
    <dbReference type="NCBI Taxonomy" id="1538125"/>
    <lineage>
        <taxon>Eukaryota</taxon>
        <taxon>Metazoa</taxon>
        <taxon>Ecdysozoa</taxon>
        <taxon>Arthropoda</taxon>
        <taxon>Chelicerata</taxon>
        <taxon>Arachnida</taxon>
        <taxon>Araneae</taxon>
        <taxon>Araneomorphae</taxon>
        <taxon>Entelegynae</taxon>
        <taxon>Araneoidea</taxon>
        <taxon>Araneidae</taxon>
        <taxon>Caerostris</taxon>
    </lineage>
</organism>
<evidence type="ECO:0000313" key="9">
    <source>
        <dbReference type="EMBL" id="GIY56137.1"/>
    </source>
</evidence>
<dbReference type="InterPro" id="IPR025766">
    <property type="entry name" value="ADD"/>
</dbReference>
<feature type="domain" description="PHD-type" evidence="8">
    <location>
        <begin position="1220"/>
        <end position="1351"/>
    </location>
</feature>
<dbReference type="Gene3D" id="3.30.40.10">
    <property type="entry name" value="Zinc/RING finger domain, C3HC4 (zinc finger)"/>
    <property type="match status" value="4"/>
</dbReference>
<evidence type="ECO:0000259" key="8">
    <source>
        <dbReference type="PROSITE" id="PS51533"/>
    </source>
</evidence>
<dbReference type="InterPro" id="IPR011011">
    <property type="entry name" value="Znf_FYVE_PHD"/>
</dbReference>
<keyword evidence="4" id="KW-0862">Zinc</keyword>
<dbReference type="InterPro" id="IPR052657">
    <property type="entry name" value="PDP_family_Arabidopsis"/>
</dbReference>
<keyword evidence="2" id="KW-0479">Metal-binding</keyword>
<dbReference type="Pfam" id="PF21255">
    <property type="entry name" value="DNMT3_ADD_GATA1-like"/>
    <property type="match status" value="4"/>
</dbReference>
<dbReference type="SMART" id="SM00184">
    <property type="entry name" value="RING"/>
    <property type="match status" value="4"/>
</dbReference>
<evidence type="ECO:0008006" key="11">
    <source>
        <dbReference type="Google" id="ProtNLM"/>
    </source>
</evidence>
<comment type="caution">
    <text evidence="9">The sequence shown here is derived from an EMBL/GenBank/DDBJ whole genome shotgun (WGS) entry which is preliminary data.</text>
</comment>
<dbReference type="Proteomes" id="UP001054837">
    <property type="component" value="Unassembled WGS sequence"/>
</dbReference>
<dbReference type="Gene3D" id="2.30.30.140">
    <property type="match status" value="3"/>
</dbReference>
<keyword evidence="10" id="KW-1185">Reference proteome</keyword>
<name>A0AAV4UEF0_9ARAC</name>
<dbReference type="SMART" id="SM00293">
    <property type="entry name" value="PWWP"/>
    <property type="match status" value="3"/>
</dbReference>
<dbReference type="InterPro" id="IPR000313">
    <property type="entry name" value="PWWP_dom"/>
</dbReference>
<accession>A0AAV4UEF0</accession>
<feature type="domain" description="PHD-type" evidence="8">
    <location>
        <begin position="955"/>
        <end position="1088"/>
    </location>
</feature>
<dbReference type="InterPro" id="IPR001841">
    <property type="entry name" value="Znf_RING"/>
</dbReference>
<evidence type="ECO:0000256" key="6">
    <source>
        <dbReference type="SAM" id="MobiDB-lite"/>
    </source>
</evidence>
<reference evidence="9 10" key="1">
    <citation type="submission" date="2021-06" db="EMBL/GenBank/DDBJ databases">
        <title>Caerostris darwini draft genome.</title>
        <authorList>
            <person name="Kono N."/>
            <person name="Arakawa K."/>
        </authorList>
    </citation>
    <scope>NUCLEOTIDE SEQUENCE [LARGE SCALE GENOMIC DNA]</scope>
</reference>
<dbReference type="EMBL" id="BPLQ01011163">
    <property type="protein sequence ID" value="GIY56137.1"/>
    <property type="molecule type" value="Genomic_DNA"/>
</dbReference>
<evidence type="ECO:0000256" key="4">
    <source>
        <dbReference type="ARBA" id="ARBA00022833"/>
    </source>
</evidence>
<feature type="compositionally biased region" description="Polar residues" evidence="6">
    <location>
        <begin position="396"/>
        <end position="412"/>
    </location>
</feature>
<evidence type="ECO:0000256" key="5">
    <source>
        <dbReference type="ARBA" id="ARBA00023242"/>
    </source>
</evidence>
<evidence type="ECO:0000259" key="7">
    <source>
        <dbReference type="PROSITE" id="PS50812"/>
    </source>
</evidence>
<dbReference type="PROSITE" id="PS50812">
    <property type="entry name" value="PWWP"/>
    <property type="match status" value="1"/>
</dbReference>
<dbReference type="CDD" id="cd11725">
    <property type="entry name" value="ADDz_Dnmt3"/>
    <property type="match status" value="4"/>
</dbReference>
<feature type="domain" description="PHD-type" evidence="8">
    <location>
        <begin position="244"/>
        <end position="376"/>
    </location>
</feature>
<dbReference type="InterPro" id="IPR013083">
    <property type="entry name" value="Znf_RING/FYVE/PHD"/>
</dbReference>
<evidence type="ECO:0000256" key="2">
    <source>
        <dbReference type="ARBA" id="ARBA00022723"/>
    </source>
</evidence>
<keyword evidence="3" id="KW-0863">Zinc-finger</keyword>
<dbReference type="GO" id="GO:0010468">
    <property type="term" value="P:regulation of gene expression"/>
    <property type="evidence" value="ECO:0007669"/>
    <property type="project" value="UniProtKB-ARBA"/>
</dbReference>
<evidence type="ECO:0000313" key="10">
    <source>
        <dbReference type="Proteomes" id="UP001054837"/>
    </source>
</evidence>
<dbReference type="CDD" id="cd05162">
    <property type="entry name" value="PWWP"/>
    <property type="match status" value="1"/>
</dbReference>
<dbReference type="Pfam" id="PF00855">
    <property type="entry name" value="PWWP"/>
    <property type="match status" value="3"/>
</dbReference>
<dbReference type="GO" id="GO:0008270">
    <property type="term" value="F:zinc ion binding"/>
    <property type="evidence" value="ECO:0007669"/>
    <property type="project" value="UniProtKB-KW"/>
</dbReference>
<dbReference type="PROSITE" id="PS51533">
    <property type="entry name" value="ADD"/>
    <property type="match status" value="4"/>
</dbReference>
<protein>
    <recommendedName>
        <fullName evidence="11">DNA (cytosine-5-)-methyltransferase</fullName>
    </recommendedName>
</protein>
<dbReference type="PANTHER" id="PTHR10688:SF5">
    <property type="entry name" value="PWWP DOMAIN-CONTAINING PROTEIN 1-RELATED"/>
    <property type="match status" value="1"/>
</dbReference>
<dbReference type="SUPFAM" id="SSF63748">
    <property type="entry name" value="Tudor/PWWP/MBT"/>
    <property type="match status" value="3"/>
</dbReference>
<dbReference type="GO" id="GO:0005634">
    <property type="term" value="C:nucleus"/>
    <property type="evidence" value="ECO:0007669"/>
    <property type="project" value="UniProtKB-SubCell"/>
</dbReference>
<gene>
    <name evidence="9" type="ORF">CDAR_233991</name>
</gene>
<sequence>MWSIGDVVWAKINDDWWPGVISNPENYKYVMVGENKIFVRRFGDFQGLEVESGDLLDFKQHFADKSIQKLEKPFTAGIQEAVSVIAHHHKIFGDISEQLQYANSGFQAAVNILSTESPNTVLHNSKKCIKRKKRHAEQVDKKKINAEQVDKKKINAEQVDKKKINAEQVDKKKINAEQVDKKKINAEQKIHAEQVDKKKIHAEQVDKKKIHAEQVDKKKIHAEQVDKKKRHAEQVDKIRTKLQAVRNGSKSLTEICIMCCEEDSFAKHPLFIGGVCCNCSTFCSEAISSLRPGKMPEICVVCGVGGQLVYCSSSTCLMAYCRVCLDCKAPQGSYAKILKDDDWKCYLCKPDPDENCLIIRSIMEIKDKDIQPDNTSETFIPGNLSPHDTLAESETEQLQSTSMEDLSSNVSGQKDESSMWSRGDIVWAKINDVWWPGMVDKPDDCDPDTVGENKVLVSWFVRLENSKMESGDLLDFKQHFAEKCVQSWKKPFKTAILKALSMLAFRLNCKETDPGMLYKWAYSGFQTGVDVSSIELPMFALHNSEKKCTKQKKTHAEEVDKIQLPNTVLHNTEKKCTKRKKRHAEEVDKIQLPNTVLHNTEKKKKRHVKKRKTAEEERLADEKWHIKEVERVRTKLQAVRNGSKSLTAICIMCGSRGYFSAHPLFVGGVCRNCTISYNVLISELPRGKEPEICIVCGVGGQLVYCSSSTCLMAYCKVCIDYMAPEGSYAKILEDDDWKCYLCEPDPDDDCLIISRTLGLDIQKDNPSETLVAGNQDDAHDALAEPETEQLQSTSTMEDLSPSFSGVKVKSSAWNRGHIVWAKIKGYPWWPGIVINPDDCGRDAVGENKAWNFWFGDHSVSEVECDKLLDFKEHFTVKNIKRLKPFKLAVQEALTVLASRHHYTFDNPSSLLEWANSGFQTEINVVSTELPDIVLLALQRSQEMDAKDEIYTTLQEIRKGSKSLKDICIMCCVKESFKQHPLFNGGVCEDCTCYYYDAIVSLTVGEMTSICVVCGDGGQLIYCSSSTCLRGYCKVCIDYMTSDGSYSKILENDDWKCYICYPDPDKNCLIVRREDIINLHPSVVSEEHLDQSIHQANCDESLVSEEHLDQSIHQANTNESLVSEEHLDQSIHQANTNESLVSEEHLDQSIHQVNTDELLEEHLDHVPSIHQAHTVEPIVAKKHVHLDVLVHQTNGVESVVPRSLSPPGIKSNKKGIVTLDEIRKGSKSLYDLCIMCRNRKSSRQHPFFIGGICVKCTHEYFWKIALFPKGEEKICIVCGLEGQLVYCSFNTCLSAYCKVCIDDMATEGSYSQILKNDHWKCFLCNPDPDKNCLIKRRKEMGQVQTVIPQIPEVKLPICVIANNFTVLKVMNKMKIDVGYFHMEPPEELQSAISKEDGYTDFTAKQIDEISANFIYSSFFSSGPGKKESLQPYGVEVCRFLHRISNVQRYKSFVFFMHMVSCEEFNKDILSNVLKLIEVNPIKIKYNSKEVYVWTNVPKVKDVDGETFDMKKKIAGDGKRNGKERKYQKKAVIAMEKEILYVLLKPLKKFFKRAAK</sequence>
<feature type="domain" description="PWWP" evidence="7">
    <location>
        <begin position="815"/>
        <end position="873"/>
    </location>
</feature>
<dbReference type="SUPFAM" id="SSF57903">
    <property type="entry name" value="FYVE/PHD zinc finger"/>
    <property type="match status" value="1"/>
</dbReference>
<feature type="domain" description="PHD-type" evidence="8">
    <location>
        <begin position="638"/>
        <end position="770"/>
    </location>
</feature>
<dbReference type="CDD" id="cd05835">
    <property type="entry name" value="PWWP_DNMT3"/>
    <property type="match status" value="1"/>
</dbReference>
<feature type="region of interest" description="Disordered" evidence="6">
    <location>
        <begin position="381"/>
        <end position="416"/>
    </location>
</feature>
<dbReference type="Pfam" id="PF17980">
    <property type="entry name" value="ADD_DNMT3"/>
    <property type="match status" value="4"/>
</dbReference>
<evidence type="ECO:0000256" key="1">
    <source>
        <dbReference type="ARBA" id="ARBA00004123"/>
    </source>
</evidence>
<dbReference type="InterPro" id="IPR049554">
    <property type="entry name" value="DNMT3_ADD_PHD"/>
</dbReference>
<proteinExistence type="predicted"/>
<keyword evidence="5" id="KW-0539">Nucleus</keyword>
<dbReference type="PANTHER" id="PTHR10688">
    <property type="entry name" value="PWWP DOMAIN-CONTAINING PROTEIN"/>
    <property type="match status" value="1"/>
</dbReference>
<dbReference type="InterPro" id="IPR040552">
    <property type="entry name" value="DNMT3_ADD_GATA1-like"/>
</dbReference>
<evidence type="ECO:0000256" key="3">
    <source>
        <dbReference type="ARBA" id="ARBA00022771"/>
    </source>
</evidence>